<keyword evidence="2" id="KW-1185">Reference proteome</keyword>
<sequence>MTLMHALASMNVAGTVSPINKQTLSALKGSALLGSNSSASCYDPCGGNNGGGGLVGGLLGGLLGGGGNGGGGGLLSLHAQTSGLLNANINLDI</sequence>
<accession>F4QC02</accession>
<proteinExistence type="predicted"/>
<gene>
    <name evidence="1" type="ORF">DFA_11000</name>
</gene>
<dbReference type="Pfam" id="PF05710">
    <property type="entry name" value="Coiled"/>
    <property type="match status" value="1"/>
</dbReference>
<dbReference type="KEGG" id="dfa:DFA_11000"/>
<evidence type="ECO:0000313" key="1">
    <source>
        <dbReference type="EMBL" id="EGG14740.1"/>
    </source>
</evidence>
<reference evidence="2" key="1">
    <citation type="journal article" date="2011" name="Genome Res.">
        <title>Phylogeny-wide analysis of social amoeba genomes highlights ancient origins for complex intercellular communication.</title>
        <authorList>
            <person name="Heidel A.J."/>
            <person name="Lawal H.M."/>
            <person name="Felder M."/>
            <person name="Schilde C."/>
            <person name="Helps N.R."/>
            <person name="Tunggal B."/>
            <person name="Rivero F."/>
            <person name="John U."/>
            <person name="Schleicher M."/>
            <person name="Eichinger L."/>
            <person name="Platzer M."/>
            <person name="Noegel A.A."/>
            <person name="Schaap P."/>
            <person name="Gloeckner G."/>
        </authorList>
    </citation>
    <scope>NUCLEOTIDE SEQUENCE [LARGE SCALE GENOMIC DNA]</scope>
    <source>
        <strain evidence="2">SH3</strain>
    </source>
</reference>
<dbReference type="Proteomes" id="UP000007797">
    <property type="component" value="Unassembled WGS sequence"/>
</dbReference>
<protein>
    <submittedName>
        <fullName evidence="1">HssA/2C/7E family protein</fullName>
    </submittedName>
</protein>
<dbReference type="InterPro" id="IPR008455">
    <property type="entry name" value="HssA/B-related"/>
</dbReference>
<dbReference type="EMBL" id="GL883028">
    <property type="protein sequence ID" value="EGG14740.1"/>
    <property type="molecule type" value="Genomic_DNA"/>
</dbReference>
<dbReference type="AlphaFoldDB" id="F4QC02"/>
<name>F4QC02_CACFS</name>
<organism evidence="1 2">
    <name type="scientific">Cavenderia fasciculata</name>
    <name type="common">Slime mold</name>
    <name type="synonym">Dictyostelium fasciculatum</name>
    <dbReference type="NCBI Taxonomy" id="261658"/>
    <lineage>
        <taxon>Eukaryota</taxon>
        <taxon>Amoebozoa</taxon>
        <taxon>Evosea</taxon>
        <taxon>Eumycetozoa</taxon>
        <taxon>Dictyostelia</taxon>
        <taxon>Acytosteliales</taxon>
        <taxon>Cavenderiaceae</taxon>
        <taxon>Cavenderia</taxon>
    </lineage>
</organism>
<dbReference type="RefSeq" id="XP_004351248.1">
    <property type="nucleotide sequence ID" value="XM_004351196.1"/>
</dbReference>
<evidence type="ECO:0000313" key="2">
    <source>
        <dbReference type="Proteomes" id="UP000007797"/>
    </source>
</evidence>
<dbReference type="GeneID" id="14866688"/>